<gene>
    <name evidence="4" type="ORF">SAMN05421828_112119</name>
</gene>
<dbReference type="InterPro" id="IPR016169">
    <property type="entry name" value="FAD-bd_PCMH_sub2"/>
</dbReference>
<keyword evidence="5" id="KW-1185">Reference proteome</keyword>
<dbReference type="PANTHER" id="PTHR11748">
    <property type="entry name" value="D-LACTATE DEHYDROGENASE"/>
    <property type="match status" value="1"/>
</dbReference>
<dbReference type="InterPro" id="IPR006094">
    <property type="entry name" value="Oxid_FAD_bind_N"/>
</dbReference>
<dbReference type="InterPro" id="IPR036318">
    <property type="entry name" value="FAD-bd_PCMH-like_sf"/>
</dbReference>
<evidence type="ECO:0000313" key="5">
    <source>
        <dbReference type="Proteomes" id="UP000186308"/>
    </source>
</evidence>
<dbReference type="GO" id="GO:0003824">
    <property type="term" value="F:catalytic activity"/>
    <property type="evidence" value="ECO:0007669"/>
    <property type="project" value="InterPro"/>
</dbReference>
<reference evidence="4 5" key="1">
    <citation type="submission" date="2017-01" db="EMBL/GenBank/DDBJ databases">
        <authorList>
            <person name="Varghese N."/>
            <person name="Submissions S."/>
        </authorList>
    </citation>
    <scope>NUCLEOTIDE SEQUENCE [LARGE SCALE GENOMIC DNA]</scope>
    <source>
        <strain evidence="4 5">ATCC 35905</strain>
    </source>
</reference>
<dbReference type="SUPFAM" id="SSF56176">
    <property type="entry name" value="FAD-binding/transporter-associated domain-like"/>
    <property type="match status" value="1"/>
</dbReference>
<keyword evidence="2" id="KW-0274">FAD</keyword>
<keyword evidence="1" id="KW-0285">Flavoprotein</keyword>
<protein>
    <submittedName>
        <fullName evidence="4">Glycolate oxidase FAD binding subunit</fullName>
    </submittedName>
</protein>
<dbReference type="Gene3D" id="3.30.465.10">
    <property type="match status" value="1"/>
</dbReference>
<dbReference type="InterPro" id="IPR016166">
    <property type="entry name" value="FAD-bd_PCMH"/>
</dbReference>
<dbReference type="OrthoDB" id="9811557at2"/>
<dbReference type="InterPro" id="IPR016164">
    <property type="entry name" value="FAD-linked_Oxase-like_C"/>
</dbReference>
<dbReference type="GO" id="GO:0071949">
    <property type="term" value="F:FAD binding"/>
    <property type="evidence" value="ECO:0007669"/>
    <property type="project" value="InterPro"/>
</dbReference>
<dbReference type="EMBL" id="FTNE01000012">
    <property type="protein sequence ID" value="SIQ96759.1"/>
    <property type="molecule type" value="Genomic_DNA"/>
</dbReference>
<organism evidence="4 5">
    <name type="scientific">Acidiphilium rubrum</name>
    <dbReference type="NCBI Taxonomy" id="526"/>
    <lineage>
        <taxon>Bacteria</taxon>
        <taxon>Pseudomonadati</taxon>
        <taxon>Pseudomonadota</taxon>
        <taxon>Alphaproteobacteria</taxon>
        <taxon>Acetobacterales</taxon>
        <taxon>Acidocellaceae</taxon>
        <taxon>Acidiphilium</taxon>
    </lineage>
</organism>
<feature type="domain" description="FAD-binding PCMH-type" evidence="3">
    <location>
        <begin position="1"/>
        <end position="177"/>
    </location>
</feature>
<dbReference type="AlphaFoldDB" id="A0A8G2CLB3"/>
<dbReference type="Pfam" id="PF01565">
    <property type="entry name" value="FAD_binding_4"/>
    <property type="match status" value="1"/>
</dbReference>
<evidence type="ECO:0000259" key="3">
    <source>
        <dbReference type="PROSITE" id="PS51387"/>
    </source>
</evidence>
<name>A0A8G2CLB3_ACIRU</name>
<comment type="caution">
    <text evidence="4">The sequence shown here is derived from an EMBL/GenBank/DDBJ whole genome shotgun (WGS) entry which is preliminary data.</text>
</comment>
<sequence>MIAPDDEAGFAAAINAAVADRAPLSIEGLGSKAGFLREMQTAETLSTRNHAGISLYAPQELIISARTGTTLAALEAKLAEGGQHLIAEPPHYAFLDAADQTIGGVVAANLSGPRRVAWGAMRDHLMGMRAVTGRGEVVRSGGRVLKNVTGLDLCKLFAGSYGTLGVMTEVTLKVLPKPQATGTVVLYGLTPEVASRALAVALGSPFSVSGAAFLPQEAAMAVGYERAITIARIEDFADSVTYRVGQLGALWAKFGAVETLETAQSVALWRAVRDAEPLPIQPGDAVWRVSVRPSRGAAVLGAGHGAGLFGYLDWGGGLAFLTGPATMAAHEVVVGAARRAKGDWWLLRAPPELRRSVDAVPHEAPALAAIRQRVVASFDPAGILNPGRLFAA</sequence>
<accession>A0A8G2CLB3</accession>
<dbReference type="PANTHER" id="PTHR11748:SF103">
    <property type="entry name" value="GLYCOLATE OXIDASE SUBUNIT GLCE"/>
    <property type="match status" value="1"/>
</dbReference>
<dbReference type="SUPFAM" id="SSF55103">
    <property type="entry name" value="FAD-linked oxidases, C-terminal domain"/>
    <property type="match status" value="1"/>
</dbReference>
<evidence type="ECO:0000256" key="1">
    <source>
        <dbReference type="ARBA" id="ARBA00022630"/>
    </source>
</evidence>
<dbReference type="RefSeq" id="WP_029312130.1">
    <property type="nucleotide sequence ID" value="NZ_FTNE01000012.1"/>
</dbReference>
<evidence type="ECO:0000313" key="4">
    <source>
        <dbReference type="EMBL" id="SIQ96759.1"/>
    </source>
</evidence>
<dbReference type="PROSITE" id="PS51387">
    <property type="entry name" value="FAD_PCMH"/>
    <property type="match status" value="1"/>
</dbReference>
<proteinExistence type="predicted"/>
<dbReference type="Proteomes" id="UP000186308">
    <property type="component" value="Unassembled WGS sequence"/>
</dbReference>
<evidence type="ECO:0000256" key="2">
    <source>
        <dbReference type="ARBA" id="ARBA00022827"/>
    </source>
</evidence>